<name>A0A1D1WC31_RAMVA</name>
<organism evidence="1 2">
    <name type="scientific">Ramazzottius varieornatus</name>
    <name type="common">Water bear</name>
    <name type="synonym">Tardigrade</name>
    <dbReference type="NCBI Taxonomy" id="947166"/>
    <lineage>
        <taxon>Eukaryota</taxon>
        <taxon>Metazoa</taxon>
        <taxon>Ecdysozoa</taxon>
        <taxon>Tardigrada</taxon>
        <taxon>Eutardigrada</taxon>
        <taxon>Parachela</taxon>
        <taxon>Hypsibioidea</taxon>
        <taxon>Ramazzottiidae</taxon>
        <taxon>Ramazzottius</taxon>
    </lineage>
</organism>
<comment type="caution">
    <text evidence="1">The sequence shown here is derived from an EMBL/GenBank/DDBJ whole genome shotgun (WGS) entry which is preliminary data.</text>
</comment>
<dbReference type="AlphaFoldDB" id="A0A1D1WC31"/>
<proteinExistence type="predicted"/>
<protein>
    <submittedName>
        <fullName evidence="1">Uncharacterized protein</fullName>
    </submittedName>
</protein>
<dbReference type="EMBL" id="BDGG01000024">
    <property type="protein sequence ID" value="GAV09619.1"/>
    <property type="molecule type" value="Genomic_DNA"/>
</dbReference>
<keyword evidence="2" id="KW-1185">Reference proteome</keyword>
<dbReference type="Proteomes" id="UP000186922">
    <property type="component" value="Unassembled WGS sequence"/>
</dbReference>
<evidence type="ECO:0000313" key="1">
    <source>
        <dbReference type="EMBL" id="GAV09619.1"/>
    </source>
</evidence>
<accession>A0A1D1WC31</accession>
<reference evidence="1 2" key="1">
    <citation type="journal article" date="2016" name="Nat. Commun.">
        <title>Extremotolerant tardigrade genome and improved radiotolerance of human cultured cells by tardigrade-unique protein.</title>
        <authorList>
            <person name="Hashimoto T."/>
            <person name="Horikawa D.D."/>
            <person name="Saito Y."/>
            <person name="Kuwahara H."/>
            <person name="Kozuka-Hata H."/>
            <person name="Shin-I T."/>
            <person name="Minakuchi Y."/>
            <person name="Ohishi K."/>
            <person name="Motoyama A."/>
            <person name="Aizu T."/>
            <person name="Enomoto A."/>
            <person name="Kondo K."/>
            <person name="Tanaka S."/>
            <person name="Hara Y."/>
            <person name="Koshikawa S."/>
            <person name="Sagara H."/>
            <person name="Miura T."/>
            <person name="Yokobori S."/>
            <person name="Miyagawa K."/>
            <person name="Suzuki Y."/>
            <person name="Kubo T."/>
            <person name="Oyama M."/>
            <person name="Kohara Y."/>
            <person name="Fujiyama A."/>
            <person name="Arakawa K."/>
            <person name="Katayama T."/>
            <person name="Toyoda A."/>
            <person name="Kunieda T."/>
        </authorList>
    </citation>
    <scope>NUCLEOTIDE SEQUENCE [LARGE SCALE GENOMIC DNA]</scope>
    <source>
        <strain evidence="1 2">YOKOZUNA-1</strain>
    </source>
</reference>
<gene>
    <name evidence="1" type="primary">RvY_19124</name>
    <name evidence="1" type="synonym">RvY_19124.1</name>
    <name evidence="1" type="ORF">RvY_19124-1</name>
</gene>
<sequence>MRVPGKFWSSFVWSGWFRQSRAPNFRETSSPPNTVYRFTWGLWERTIRWETPERLDRRNIVTGAFSFHPA</sequence>
<evidence type="ECO:0000313" key="2">
    <source>
        <dbReference type="Proteomes" id="UP000186922"/>
    </source>
</evidence>